<dbReference type="SUPFAM" id="SSF52540">
    <property type="entry name" value="P-loop containing nucleoside triphosphate hydrolases"/>
    <property type="match status" value="1"/>
</dbReference>
<evidence type="ECO:0000256" key="1">
    <source>
        <dbReference type="ARBA" id="ARBA00022679"/>
    </source>
</evidence>
<sequence length="343" mass="37559">MRIVLIGAPGSGKGTQAKKLVSRYGVPQISTGDLLRAAVAAETPLGLQAKAAMDAGQLVSDQIVLDMIEERMAEPDTEKGFILDGFPRNIPQAQALDAMLDKLGRPLKAAILIDVDFDLLIQRIAGRRTCSSCGQMYNIYTSPPKMDGLCDVCGGKLHHRVDDNEDTITNRLRVYEAQTVPLINYYKAQGRQYIIDGTGTLGDIFQRLCNIIDGLPTRESLESARKAARFEQTIQEMVEKAEAKPSPDKQATPVAKKETRIMTAKKRTATSKKAASKKSAAKKKIAKKTATKKKVANKKKTVKKKVAVKKSAAKKKKAIKKKAAVKKPMKKKVATKKKTAKKK</sequence>
<dbReference type="InterPro" id="IPR033690">
    <property type="entry name" value="Adenylat_kinase_CS"/>
</dbReference>
<feature type="domain" description="Adenylate kinase active site lid" evidence="5">
    <location>
        <begin position="127"/>
        <end position="162"/>
    </location>
</feature>
<reference evidence="6" key="1">
    <citation type="submission" date="2018-06" db="EMBL/GenBank/DDBJ databases">
        <authorList>
            <person name="Zhirakovskaya E."/>
        </authorList>
    </citation>
    <scope>NUCLEOTIDE SEQUENCE</scope>
</reference>
<dbReference type="NCBIfam" id="NF001381">
    <property type="entry name" value="PRK00279.1-3"/>
    <property type="match status" value="1"/>
</dbReference>
<dbReference type="HAMAP" id="MF_00235">
    <property type="entry name" value="Adenylate_kinase_Adk"/>
    <property type="match status" value="1"/>
</dbReference>
<evidence type="ECO:0000256" key="3">
    <source>
        <dbReference type="ARBA" id="ARBA00022777"/>
    </source>
</evidence>
<dbReference type="InterPro" id="IPR000850">
    <property type="entry name" value="Adenylat/UMP-CMP_kin"/>
</dbReference>
<evidence type="ECO:0000256" key="4">
    <source>
        <dbReference type="SAM" id="MobiDB-lite"/>
    </source>
</evidence>
<dbReference type="Pfam" id="PF05191">
    <property type="entry name" value="ADK_lid"/>
    <property type="match status" value="1"/>
</dbReference>
<proteinExistence type="inferred from homology"/>
<dbReference type="InterPro" id="IPR006259">
    <property type="entry name" value="Adenyl_kin_sub"/>
</dbReference>
<protein>
    <submittedName>
        <fullName evidence="6">Adenylate kinase</fullName>
        <ecNumber evidence="6">2.7.4.3</ecNumber>
    </submittedName>
</protein>
<dbReference type="NCBIfam" id="NF011100">
    <property type="entry name" value="PRK14527.1"/>
    <property type="match status" value="1"/>
</dbReference>
<accession>A0A3B1AT43</accession>
<keyword evidence="2" id="KW-0547">Nucleotide-binding</keyword>
<keyword evidence="1 6" id="KW-0808">Transferase</keyword>
<dbReference type="FunFam" id="3.40.50.300:FF:000106">
    <property type="entry name" value="Adenylate kinase mitochondrial"/>
    <property type="match status" value="1"/>
</dbReference>
<dbReference type="GO" id="GO:0005524">
    <property type="term" value="F:ATP binding"/>
    <property type="evidence" value="ECO:0007669"/>
    <property type="project" value="InterPro"/>
</dbReference>
<dbReference type="PROSITE" id="PS00113">
    <property type="entry name" value="ADENYLATE_KINASE"/>
    <property type="match status" value="1"/>
</dbReference>
<dbReference type="PRINTS" id="PR00094">
    <property type="entry name" value="ADENYLTKNASE"/>
</dbReference>
<feature type="non-terminal residue" evidence="6">
    <location>
        <position position="343"/>
    </location>
</feature>
<evidence type="ECO:0000259" key="5">
    <source>
        <dbReference type="Pfam" id="PF05191"/>
    </source>
</evidence>
<dbReference type="Pfam" id="PF00406">
    <property type="entry name" value="ADK"/>
    <property type="match status" value="1"/>
</dbReference>
<evidence type="ECO:0000313" key="6">
    <source>
        <dbReference type="EMBL" id="VAX02974.1"/>
    </source>
</evidence>
<evidence type="ECO:0000256" key="2">
    <source>
        <dbReference type="ARBA" id="ARBA00022741"/>
    </source>
</evidence>
<dbReference type="EC" id="2.7.4.3" evidence="6"/>
<dbReference type="CDD" id="cd01428">
    <property type="entry name" value="ADK"/>
    <property type="match status" value="1"/>
</dbReference>
<dbReference type="InterPro" id="IPR007862">
    <property type="entry name" value="Adenylate_kinase_lid-dom"/>
</dbReference>
<dbReference type="GO" id="GO:0004017">
    <property type="term" value="F:AMP kinase activity"/>
    <property type="evidence" value="ECO:0007669"/>
    <property type="project" value="UniProtKB-EC"/>
</dbReference>
<feature type="region of interest" description="Disordered" evidence="4">
    <location>
        <begin position="266"/>
        <end position="343"/>
    </location>
</feature>
<dbReference type="Gene3D" id="3.40.50.300">
    <property type="entry name" value="P-loop containing nucleotide triphosphate hydrolases"/>
    <property type="match status" value="1"/>
</dbReference>
<dbReference type="NCBIfam" id="TIGR01351">
    <property type="entry name" value="adk"/>
    <property type="match status" value="1"/>
</dbReference>
<dbReference type="NCBIfam" id="NF001380">
    <property type="entry name" value="PRK00279.1-2"/>
    <property type="match status" value="1"/>
</dbReference>
<gene>
    <name evidence="6" type="ORF">MNBD_GAMMA20-2366</name>
</gene>
<organism evidence="6">
    <name type="scientific">hydrothermal vent metagenome</name>
    <dbReference type="NCBI Taxonomy" id="652676"/>
    <lineage>
        <taxon>unclassified sequences</taxon>
        <taxon>metagenomes</taxon>
        <taxon>ecological metagenomes</taxon>
    </lineage>
</organism>
<dbReference type="AlphaFoldDB" id="A0A3B1AT43"/>
<dbReference type="EMBL" id="UOFU01000304">
    <property type="protein sequence ID" value="VAX02974.1"/>
    <property type="molecule type" value="Genomic_DNA"/>
</dbReference>
<dbReference type="InterPro" id="IPR027417">
    <property type="entry name" value="P-loop_NTPase"/>
</dbReference>
<dbReference type="PANTHER" id="PTHR23359">
    <property type="entry name" value="NUCLEOTIDE KINASE"/>
    <property type="match status" value="1"/>
</dbReference>
<name>A0A3B1AT43_9ZZZZ</name>
<keyword evidence="3 6" id="KW-0418">Kinase</keyword>